<evidence type="ECO:0000256" key="6">
    <source>
        <dbReference type="ARBA" id="ARBA00022837"/>
    </source>
</evidence>
<dbReference type="RefSeq" id="XP_007310391.1">
    <property type="nucleotide sequence ID" value="XM_007310329.1"/>
</dbReference>
<name>R7RYE3_STEHR</name>
<dbReference type="GeneID" id="18806419"/>
<dbReference type="GO" id="GO:0005975">
    <property type="term" value="P:carbohydrate metabolic process"/>
    <property type="evidence" value="ECO:0007669"/>
    <property type="project" value="InterPro"/>
</dbReference>
<evidence type="ECO:0000256" key="10">
    <source>
        <dbReference type="PIRSR" id="PIRSR601382-2"/>
    </source>
</evidence>
<accession>R7RYE3</accession>
<dbReference type="GO" id="GO:0016020">
    <property type="term" value="C:membrane"/>
    <property type="evidence" value="ECO:0007669"/>
    <property type="project" value="InterPro"/>
</dbReference>
<evidence type="ECO:0000256" key="13">
    <source>
        <dbReference type="SAM" id="MobiDB-lite"/>
    </source>
</evidence>
<dbReference type="PANTHER" id="PTHR11742:SF55">
    <property type="entry name" value="ENDOPLASMIC RETICULUM MANNOSYL-OLIGOSACCHARIDE 1,2-ALPHA-MANNOSIDASE"/>
    <property type="match status" value="1"/>
</dbReference>
<dbReference type="KEGG" id="shs:STEHIDRAFT_68181"/>
<keyword evidence="5 12" id="KW-0378">Hydrolase</keyword>
<evidence type="ECO:0000256" key="7">
    <source>
        <dbReference type="ARBA" id="ARBA00023157"/>
    </source>
</evidence>
<proteinExistence type="inferred from homology"/>
<dbReference type="InterPro" id="IPR012341">
    <property type="entry name" value="6hp_glycosidase-like_sf"/>
</dbReference>
<reference evidence="15" key="1">
    <citation type="journal article" date="2012" name="Science">
        <title>The Paleozoic origin of enzymatic lignin decomposition reconstructed from 31 fungal genomes.</title>
        <authorList>
            <person name="Floudas D."/>
            <person name="Binder M."/>
            <person name="Riley R."/>
            <person name="Barry K."/>
            <person name="Blanchette R.A."/>
            <person name="Henrissat B."/>
            <person name="Martinez A.T."/>
            <person name="Otillar R."/>
            <person name="Spatafora J.W."/>
            <person name="Yadav J.S."/>
            <person name="Aerts A."/>
            <person name="Benoit I."/>
            <person name="Boyd A."/>
            <person name="Carlson A."/>
            <person name="Copeland A."/>
            <person name="Coutinho P.M."/>
            <person name="de Vries R.P."/>
            <person name="Ferreira P."/>
            <person name="Findley K."/>
            <person name="Foster B."/>
            <person name="Gaskell J."/>
            <person name="Glotzer D."/>
            <person name="Gorecki P."/>
            <person name="Heitman J."/>
            <person name="Hesse C."/>
            <person name="Hori C."/>
            <person name="Igarashi K."/>
            <person name="Jurgens J.A."/>
            <person name="Kallen N."/>
            <person name="Kersten P."/>
            <person name="Kohler A."/>
            <person name="Kuees U."/>
            <person name="Kumar T.K.A."/>
            <person name="Kuo A."/>
            <person name="LaButti K."/>
            <person name="Larrondo L.F."/>
            <person name="Lindquist E."/>
            <person name="Ling A."/>
            <person name="Lombard V."/>
            <person name="Lucas S."/>
            <person name="Lundell T."/>
            <person name="Martin R."/>
            <person name="McLaughlin D.J."/>
            <person name="Morgenstern I."/>
            <person name="Morin E."/>
            <person name="Murat C."/>
            <person name="Nagy L.G."/>
            <person name="Nolan M."/>
            <person name="Ohm R.A."/>
            <person name="Patyshakuliyeva A."/>
            <person name="Rokas A."/>
            <person name="Ruiz-Duenas F.J."/>
            <person name="Sabat G."/>
            <person name="Salamov A."/>
            <person name="Samejima M."/>
            <person name="Schmutz J."/>
            <person name="Slot J.C."/>
            <person name="St John F."/>
            <person name="Stenlid J."/>
            <person name="Sun H."/>
            <person name="Sun S."/>
            <person name="Syed K."/>
            <person name="Tsang A."/>
            <person name="Wiebenga A."/>
            <person name="Young D."/>
            <person name="Pisabarro A."/>
            <person name="Eastwood D.C."/>
            <person name="Martin F."/>
            <person name="Cullen D."/>
            <person name="Grigoriev I.V."/>
            <person name="Hibbett D.S."/>
        </authorList>
    </citation>
    <scope>NUCLEOTIDE SEQUENCE [LARGE SCALE GENOMIC DNA]</scope>
    <source>
        <strain evidence="15">FP-91666</strain>
    </source>
</reference>
<dbReference type="AlphaFoldDB" id="R7RYE3"/>
<dbReference type="EMBL" id="JH687398">
    <property type="protein sequence ID" value="EIM80426.1"/>
    <property type="molecule type" value="Genomic_DNA"/>
</dbReference>
<evidence type="ECO:0000256" key="2">
    <source>
        <dbReference type="ARBA" id="ARBA00004922"/>
    </source>
</evidence>
<dbReference type="Pfam" id="PF01532">
    <property type="entry name" value="Glyco_hydro_47"/>
    <property type="match status" value="1"/>
</dbReference>
<protein>
    <recommendedName>
        <fullName evidence="12">alpha-1,2-Mannosidase</fullName>
        <ecNumber evidence="12">3.2.1.-</ecNumber>
    </recommendedName>
</protein>
<keyword evidence="12" id="KW-0326">Glycosidase</keyword>
<evidence type="ECO:0000313" key="15">
    <source>
        <dbReference type="Proteomes" id="UP000053927"/>
    </source>
</evidence>
<organism evidence="14 15">
    <name type="scientific">Stereum hirsutum (strain FP-91666)</name>
    <name type="common">White-rot fungus</name>
    <dbReference type="NCBI Taxonomy" id="721885"/>
    <lineage>
        <taxon>Eukaryota</taxon>
        <taxon>Fungi</taxon>
        <taxon>Dikarya</taxon>
        <taxon>Basidiomycota</taxon>
        <taxon>Agaricomycotina</taxon>
        <taxon>Agaricomycetes</taxon>
        <taxon>Russulales</taxon>
        <taxon>Stereaceae</taxon>
        <taxon>Stereum</taxon>
    </lineage>
</organism>
<evidence type="ECO:0000256" key="8">
    <source>
        <dbReference type="ARBA" id="ARBA00047669"/>
    </source>
</evidence>
<comment type="catalytic activity">
    <reaction evidence="9">
        <text>N(4)-(alpha-D-Man-(1-&gt;2)-alpha-D-Man-(1-&gt;2)-alpha-D-Man-(1-&gt;3)-[alpha-D-Man-(1-&gt;2)-alpha-D-Man-(1-&gt;3)-[alpha-D-Man-(1-&gt;2)-alpha-D-Man-(1-&gt;6)]-alpha-D-Man-(1-&gt;6)]-beta-D-Man-(1-&gt;4)-beta-D-GlcNAc-(1-&gt;4)-beta-D-GlcNAc)-L-asparaginyl-[protein] (N-glucan mannose isomer 9A1,2,3B1,2,3) + 4 H2O = N(4)-(alpha-D-Man-(1-&gt;3)-[alpha-D-Man-(1-&gt;3)-[alpha-D-Man-(1-&gt;6)]-alpha-D-Man-(1-&gt;6)]-beta-D-Man-(1-&gt;4)-beta-D-GlcNAc-(1-&gt;4)-beta-D-GlcNAc)-L-asparaginyl-[protein] (N-glucan mannose isomer 5A1,2) + 4 beta-D-mannose</text>
        <dbReference type="Rhea" id="RHEA:56008"/>
        <dbReference type="Rhea" id="RHEA-COMP:14356"/>
        <dbReference type="Rhea" id="RHEA-COMP:14367"/>
        <dbReference type="ChEBI" id="CHEBI:15377"/>
        <dbReference type="ChEBI" id="CHEBI:28563"/>
        <dbReference type="ChEBI" id="CHEBI:59087"/>
        <dbReference type="ChEBI" id="CHEBI:139493"/>
        <dbReference type="EC" id="3.2.1.113"/>
    </reaction>
</comment>
<evidence type="ECO:0000256" key="5">
    <source>
        <dbReference type="ARBA" id="ARBA00022801"/>
    </source>
</evidence>
<dbReference type="InterPro" id="IPR001382">
    <property type="entry name" value="Glyco_hydro_47"/>
</dbReference>
<feature type="region of interest" description="Disordered" evidence="13">
    <location>
        <begin position="411"/>
        <end position="432"/>
    </location>
</feature>
<comment type="pathway">
    <text evidence="2">Protein modification; protein glycosylation.</text>
</comment>
<dbReference type="PRINTS" id="PR00747">
    <property type="entry name" value="GLYHDRLASE47"/>
</dbReference>
<dbReference type="Proteomes" id="UP000053927">
    <property type="component" value="Unassembled WGS sequence"/>
</dbReference>
<feature type="binding site" evidence="10">
    <location>
        <position position="532"/>
    </location>
    <ligand>
        <name>Ca(2+)</name>
        <dbReference type="ChEBI" id="CHEBI:29108"/>
    </ligand>
</feature>
<keyword evidence="4 10" id="KW-0479">Metal-binding</keyword>
<evidence type="ECO:0000313" key="14">
    <source>
        <dbReference type="EMBL" id="EIM80426.1"/>
    </source>
</evidence>
<dbReference type="GO" id="GO:0005783">
    <property type="term" value="C:endoplasmic reticulum"/>
    <property type="evidence" value="ECO:0007669"/>
    <property type="project" value="TreeGrafter"/>
</dbReference>
<dbReference type="GO" id="GO:0004571">
    <property type="term" value="F:mannosyl-oligosaccharide 1,2-alpha-mannosidase activity"/>
    <property type="evidence" value="ECO:0007669"/>
    <property type="project" value="UniProtKB-EC"/>
</dbReference>
<evidence type="ECO:0000256" key="3">
    <source>
        <dbReference type="ARBA" id="ARBA00007658"/>
    </source>
</evidence>
<comment type="catalytic activity">
    <reaction evidence="8">
        <text>N(4)-(alpha-D-Man-(1-&gt;2)-alpha-D-Man-(1-&gt;2)-alpha-D-Man-(1-&gt;3)-[alpha-D-Man-(1-&gt;3)-[alpha-D-Man-(1-&gt;2)-alpha-D-Man-(1-&gt;6)]-alpha-D-Man-(1-&gt;6)]-beta-D-Man-(1-&gt;4)-beta-D-GlcNAc-(1-&gt;4)-beta-D-GlcNAc)-L-asparaginyl-[protein] (N-glucan mannose isomer 8A1,2,3B1,3) + 3 H2O = N(4)-(alpha-D-Man-(1-&gt;3)-[alpha-D-Man-(1-&gt;3)-[alpha-D-Man-(1-&gt;6)]-alpha-D-Man-(1-&gt;6)]-beta-D-Man-(1-&gt;4)-beta-D-GlcNAc-(1-&gt;4)-beta-D-GlcNAc)-L-asparaginyl-[protein] (N-glucan mannose isomer 5A1,2) + 3 beta-D-mannose</text>
        <dbReference type="Rhea" id="RHEA:56028"/>
        <dbReference type="Rhea" id="RHEA-COMP:14358"/>
        <dbReference type="Rhea" id="RHEA-COMP:14367"/>
        <dbReference type="ChEBI" id="CHEBI:15377"/>
        <dbReference type="ChEBI" id="CHEBI:28563"/>
        <dbReference type="ChEBI" id="CHEBI:59087"/>
        <dbReference type="ChEBI" id="CHEBI:60628"/>
        <dbReference type="EC" id="3.2.1.113"/>
    </reaction>
</comment>
<dbReference type="InterPro" id="IPR050749">
    <property type="entry name" value="Glycosyl_Hydrolase_47"/>
</dbReference>
<dbReference type="eggNOG" id="KOG2431">
    <property type="taxonomic scope" value="Eukaryota"/>
</dbReference>
<keyword evidence="6 10" id="KW-0106">Calcium</keyword>
<dbReference type="GO" id="GO:0005509">
    <property type="term" value="F:calcium ion binding"/>
    <property type="evidence" value="ECO:0007669"/>
    <property type="project" value="InterPro"/>
</dbReference>
<evidence type="ECO:0000256" key="4">
    <source>
        <dbReference type="ARBA" id="ARBA00022723"/>
    </source>
</evidence>
<dbReference type="OrthoDB" id="8118055at2759"/>
<keyword evidence="7 11" id="KW-1015">Disulfide bond</keyword>
<feature type="disulfide bond" evidence="11">
    <location>
        <begin position="306"/>
        <end position="369"/>
    </location>
</feature>
<sequence>MVPFFNPDAASLRPAYDPPKSWQDAAQQVKQAFLYSYHGYEKYAIPHDEVMPLSRAGVDNFNGWGIDFYDALDTMILMNTTEEFDRAMFNIQQADFYLPPERNALFFETVIRHLGGLLSAYAMTGHELLLEKADLLGRLLSPVFETRSGLPYYDVNTVTGETRRNPDGYLAELASCQPEYTYLAKITGKPEYYNHVKKIWQTLDRAGTSQFGGMLPTHWNLTTGQPLDFRLTVGGQADSAHEYLLKQYLLTGRTDKTALEMYLRMTTHVITRMLYLTPSRHIMYPSSTVGEMPHDNPAHDFEHLDCFLPGLFALGAHLLPLDNLHSLGIDFMSLASDLPAENRKNYELLSKYKLSDVHMWAAKGMAEACTVMYFDQPTGLSPDIVLMNQVPTPVLWVKELERWKEGRWNGNPPGVDAIKPRPHLSGRKRPNKDYGVRSTGYELRPETIESLWYLYRITGEEKWRKYGWEIFQAIEANTKTQVGYCSIENVEISPPRKKDSSPSYFLAETLKYLYLLFDDEDHYPLDKWVLNTEAHPLPVFQWTQEEKEKFGIP</sequence>
<dbReference type="PANTHER" id="PTHR11742">
    <property type="entry name" value="MANNOSYL-OLIGOSACCHARIDE ALPHA-1,2-MANNOSIDASE-RELATED"/>
    <property type="match status" value="1"/>
</dbReference>
<dbReference type="GO" id="GO:0036503">
    <property type="term" value="P:ERAD pathway"/>
    <property type="evidence" value="ECO:0007669"/>
    <property type="project" value="UniProtKB-ARBA"/>
</dbReference>
<comment type="cofactor">
    <cofactor evidence="1 10">
        <name>Ca(2+)</name>
        <dbReference type="ChEBI" id="CHEBI:29108"/>
    </cofactor>
</comment>
<evidence type="ECO:0000256" key="11">
    <source>
        <dbReference type="PIRSR" id="PIRSR601382-3"/>
    </source>
</evidence>
<dbReference type="InterPro" id="IPR036026">
    <property type="entry name" value="Seven-hairpin_glycosidases"/>
</dbReference>
<comment type="similarity">
    <text evidence="3 12">Belongs to the glycosyl hydrolase 47 family.</text>
</comment>
<gene>
    <name evidence="14" type="ORF">STEHIDRAFT_68181</name>
</gene>
<evidence type="ECO:0000256" key="1">
    <source>
        <dbReference type="ARBA" id="ARBA00001913"/>
    </source>
</evidence>
<keyword evidence="15" id="KW-1185">Reference proteome</keyword>
<dbReference type="Gene3D" id="1.50.10.10">
    <property type="match status" value="1"/>
</dbReference>
<evidence type="ECO:0000256" key="12">
    <source>
        <dbReference type="RuleBase" id="RU361193"/>
    </source>
</evidence>
<dbReference type="SUPFAM" id="SSF48225">
    <property type="entry name" value="Seven-hairpin glycosidases"/>
    <property type="match status" value="1"/>
</dbReference>
<feature type="compositionally biased region" description="Basic residues" evidence="13">
    <location>
        <begin position="420"/>
        <end position="430"/>
    </location>
</feature>
<dbReference type="OMA" id="WRMFKNI"/>
<dbReference type="EC" id="3.2.1.-" evidence="12"/>
<evidence type="ECO:0000256" key="9">
    <source>
        <dbReference type="ARBA" id="ARBA00048605"/>
    </source>
</evidence>